<dbReference type="InterPro" id="IPR042002">
    <property type="entry name" value="Sortase_C"/>
</dbReference>
<dbReference type="InterPro" id="IPR005754">
    <property type="entry name" value="Sortase"/>
</dbReference>
<keyword evidence="3" id="KW-1133">Transmembrane helix</keyword>
<accession>A0A9D2JHR2</accession>
<keyword evidence="3" id="KW-0812">Transmembrane</keyword>
<protein>
    <submittedName>
        <fullName evidence="4">Class C sortase</fullName>
    </submittedName>
</protein>
<sequence length="378" mass="42671">MSNKRKRNPLIAKVSMVLIFLIGCLIMFYPFYIDALNSYLDEIRLENFQKKEASEYRAQQKALLEKNEQLKESGLEIGADPFDETVTQSVSQEEYDQYLLGTIDIPKLALNIPLFDTTTAGLLEVGATVLNGTSQPVGGESTHSVITGHRGLPQRELFTNIPKLVMGDLILLNVLGETLAYEVSDIRVVEPHETASLKIQDKQDLITLVTCTPYMINSHRLLVTGKRVPYTPAIAKVASQGKKVRKWKQMGILVGTVLLIIASLGLIIRLIYLERLKKYRFDLDLTMEGTTATFPKDVTLYNRKGTKPLMRDGKVFRIEPDQNGRIRFEDLPGGLYQLRFAGEKGRLKAGIKKKGQKPRIYSRKSFKKFSIKPTMIFA</sequence>
<feature type="active site" description="Acyl-thioester intermediate" evidence="2">
    <location>
        <position position="211"/>
    </location>
</feature>
<keyword evidence="3" id="KW-0472">Membrane</keyword>
<organism evidence="4 5">
    <name type="scientific">Candidatus Enterococcus avicola</name>
    <dbReference type="NCBI Taxonomy" id="2838561"/>
    <lineage>
        <taxon>Bacteria</taxon>
        <taxon>Bacillati</taxon>
        <taxon>Bacillota</taxon>
        <taxon>Bacilli</taxon>
        <taxon>Lactobacillales</taxon>
        <taxon>Enterococcaceae</taxon>
        <taxon>Enterococcus</taxon>
    </lineage>
</organism>
<dbReference type="InterPro" id="IPR023365">
    <property type="entry name" value="Sortase_dom-sf"/>
</dbReference>
<dbReference type="Proteomes" id="UP000824063">
    <property type="component" value="Unassembled WGS sequence"/>
</dbReference>
<gene>
    <name evidence="4" type="ORF">IAA20_01175</name>
</gene>
<feature type="transmembrane region" description="Helical" evidence="3">
    <location>
        <begin position="12"/>
        <end position="32"/>
    </location>
</feature>
<dbReference type="Pfam" id="PF04203">
    <property type="entry name" value="Sortase"/>
    <property type="match status" value="1"/>
</dbReference>
<dbReference type="AlphaFoldDB" id="A0A9D2JHR2"/>
<feature type="active site" description="Proton donor/acceptor" evidence="2">
    <location>
        <position position="149"/>
    </location>
</feature>
<evidence type="ECO:0000256" key="3">
    <source>
        <dbReference type="SAM" id="Phobius"/>
    </source>
</evidence>
<evidence type="ECO:0000256" key="2">
    <source>
        <dbReference type="PIRSR" id="PIRSR605754-1"/>
    </source>
</evidence>
<reference evidence="4" key="2">
    <citation type="submission" date="2021-04" db="EMBL/GenBank/DDBJ databases">
        <authorList>
            <person name="Gilroy R."/>
        </authorList>
    </citation>
    <scope>NUCLEOTIDE SEQUENCE</scope>
    <source>
        <strain evidence="4">CHK172-16539</strain>
    </source>
</reference>
<dbReference type="CDD" id="cd05827">
    <property type="entry name" value="Sortase_C"/>
    <property type="match status" value="1"/>
</dbReference>
<dbReference type="Gene3D" id="2.40.260.10">
    <property type="entry name" value="Sortase"/>
    <property type="match status" value="1"/>
</dbReference>
<comment type="caution">
    <text evidence="4">The sequence shown here is derived from an EMBL/GenBank/DDBJ whole genome shotgun (WGS) entry which is preliminary data.</text>
</comment>
<feature type="transmembrane region" description="Helical" evidence="3">
    <location>
        <begin position="250"/>
        <end position="272"/>
    </location>
</feature>
<dbReference type="SUPFAM" id="SSF63817">
    <property type="entry name" value="Sortase"/>
    <property type="match status" value="1"/>
</dbReference>
<evidence type="ECO:0000313" key="4">
    <source>
        <dbReference type="EMBL" id="HIZ52543.1"/>
    </source>
</evidence>
<evidence type="ECO:0000256" key="1">
    <source>
        <dbReference type="ARBA" id="ARBA00022801"/>
    </source>
</evidence>
<dbReference type="PROSITE" id="PS51257">
    <property type="entry name" value="PROKAR_LIPOPROTEIN"/>
    <property type="match status" value="1"/>
</dbReference>
<evidence type="ECO:0000313" key="5">
    <source>
        <dbReference type="Proteomes" id="UP000824063"/>
    </source>
</evidence>
<dbReference type="NCBIfam" id="NF033745">
    <property type="entry name" value="class_C_sortase"/>
    <property type="match status" value="1"/>
</dbReference>
<name>A0A9D2JHR2_9ENTE</name>
<dbReference type="NCBIfam" id="TIGR01076">
    <property type="entry name" value="sortase_fam"/>
    <property type="match status" value="1"/>
</dbReference>
<reference evidence="4" key="1">
    <citation type="journal article" date="2021" name="PeerJ">
        <title>Extensive microbial diversity within the chicken gut microbiome revealed by metagenomics and culture.</title>
        <authorList>
            <person name="Gilroy R."/>
            <person name="Ravi A."/>
            <person name="Getino M."/>
            <person name="Pursley I."/>
            <person name="Horton D.L."/>
            <person name="Alikhan N.F."/>
            <person name="Baker D."/>
            <person name="Gharbi K."/>
            <person name="Hall N."/>
            <person name="Watson M."/>
            <person name="Adriaenssens E.M."/>
            <person name="Foster-Nyarko E."/>
            <person name="Jarju S."/>
            <person name="Secka A."/>
            <person name="Antonio M."/>
            <person name="Oren A."/>
            <person name="Chaudhuri R.R."/>
            <person name="La Ragione R."/>
            <person name="Hildebrand F."/>
            <person name="Pallen M.J."/>
        </authorList>
    </citation>
    <scope>NUCLEOTIDE SEQUENCE</scope>
    <source>
        <strain evidence="4">CHK172-16539</strain>
    </source>
</reference>
<dbReference type="EMBL" id="DXBN01000027">
    <property type="protein sequence ID" value="HIZ52543.1"/>
    <property type="molecule type" value="Genomic_DNA"/>
</dbReference>
<proteinExistence type="predicted"/>
<dbReference type="GO" id="GO:0016787">
    <property type="term" value="F:hydrolase activity"/>
    <property type="evidence" value="ECO:0007669"/>
    <property type="project" value="UniProtKB-KW"/>
</dbReference>
<keyword evidence="1" id="KW-0378">Hydrolase</keyword>